<proteinExistence type="predicted"/>
<gene>
    <name evidence="8" type="ORF">KHM83_13620</name>
</gene>
<evidence type="ECO:0000259" key="7">
    <source>
        <dbReference type="Pfam" id="PF04024"/>
    </source>
</evidence>
<accession>A0ABS5PTK7</accession>
<protein>
    <submittedName>
        <fullName evidence="8">PspC domain-containing protein</fullName>
    </submittedName>
</protein>
<dbReference type="RefSeq" id="WP_213237579.1">
    <property type="nucleotide sequence ID" value="NZ_JAHBCL010000024.1"/>
</dbReference>
<comment type="subcellular location">
    <subcellularLocation>
        <location evidence="1">Cell membrane</location>
        <topology evidence="1">Single-pass membrane protein</topology>
    </subcellularLocation>
</comment>
<comment type="caution">
    <text evidence="8">The sequence shown here is derived from an EMBL/GenBank/DDBJ whole genome shotgun (WGS) entry which is preliminary data.</text>
</comment>
<dbReference type="InterPro" id="IPR007168">
    <property type="entry name" value="Phageshock_PspC_N"/>
</dbReference>
<keyword evidence="5 6" id="KW-0472">Membrane</keyword>
<dbReference type="Proteomes" id="UP000746471">
    <property type="component" value="Unassembled WGS sequence"/>
</dbReference>
<reference evidence="8 9" key="1">
    <citation type="submission" date="2021-05" db="EMBL/GenBank/DDBJ databases">
        <title>Fusibacter ferrireducens sp. nov., an anaerobic, sulfur- and Fe-reducing bacterium isolated from the mangrove sediment.</title>
        <authorList>
            <person name="Qiu D."/>
        </authorList>
    </citation>
    <scope>NUCLEOTIDE SEQUENCE [LARGE SCALE GENOMIC DNA]</scope>
    <source>
        <strain evidence="8 9">DSM 12116</strain>
    </source>
</reference>
<evidence type="ECO:0000256" key="1">
    <source>
        <dbReference type="ARBA" id="ARBA00004162"/>
    </source>
</evidence>
<evidence type="ECO:0000256" key="4">
    <source>
        <dbReference type="ARBA" id="ARBA00022989"/>
    </source>
</evidence>
<dbReference type="EMBL" id="JAHBCL010000024">
    <property type="protein sequence ID" value="MBS7527719.1"/>
    <property type="molecule type" value="Genomic_DNA"/>
</dbReference>
<dbReference type="InterPro" id="IPR052027">
    <property type="entry name" value="PspC"/>
</dbReference>
<dbReference type="PANTHER" id="PTHR33885">
    <property type="entry name" value="PHAGE SHOCK PROTEIN C"/>
    <property type="match status" value="1"/>
</dbReference>
<keyword evidence="4 6" id="KW-1133">Transmembrane helix</keyword>
<feature type="transmembrane region" description="Helical" evidence="6">
    <location>
        <begin position="35"/>
        <end position="59"/>
    </location>
</feature>
<evidence type="ECO:0000256" key="6">
    <source>
        <dbReference type="SAM" id="Phobius"/>
    </source>
</evidence>
<evidence type="ECO:0000313" key="9">
    <source>
        <dbReference type="Proteomes" id="UP000746471"/>
    </source>
</evidence>
<evidence type="ECO:0000256" key="2">
    <source>
        <dbReference type="ARBA" id="ARBA00022475"/>
    </source>
</evidence>
<feature type="domain" description="Phage shock protein PspC N-terminal" evidence="7">
    <location>
        <begin position="5"/>
        <end position="61"/>
    </location>
</feature>
<sequence>MAKNKLCKIRSEGRVSGVCAGLADYFNIDVTIIRLIFVLTAFFGVGSPIVIYIVLAIVLPEYDPDSVDFEEVYDDDDDERY</sequence>
<evidence type="ECO:0000256" key="3">
    <source>
        <dbReference type="ARBA" id="ARBA00022692"/>
    </source>
</evidence>
<evidence type="ECO:0000256" key="5">
    <source>
        <dbReference type="ARBA" id="ARBA00023136"/>
    </source>
</evidence>
<dbReference type="PANTHER" id="PTHR33885:SF3">
    <property type="entry name" value="PHAGE SHOCK PROTEIN C"/>
    <property type="match status" value="1"/>
</dbReference>
<organism evidence="8 9">
    <name type="scientific">Fusibacter paucivorans</name>
    <dbReference type="NCBI Taxonomy" id="76009"/>
    <lineage>
        <taxon>Bacteria</taxon>
        <taxon>Bacillati</taxon>
        <taxon>Bacillota</taxon>
        <taxon>Clostridia</taxon>
        <taxon>Eubacteriales</taxon>
        <taxon>Eubacteriales Family XII. Incertae Sedis</taxon>
        <taxon>Fusibacter</taxon>
    </lineage>
</organism>
<evidence type="ECO:0000313" key="8">
    <source>
        <dbReference type="EMBL" id="MBS7527719.1"/>
    </source>
</evidence>
<dbReference type="Pfam" id="PF04024">
    <property type="entry name" value="PspC"/>
    <property type="match status" value="1"/>
</dbReference>
<name>A0ABS5PTK7_9FIRM</name>
<keyword evidence="9" id="KW-1185">Reference proteome</keyword>
<keyword evidence="3 6" id="KW-0812">Transmembrane</keyword>
<keyword evidence="2" id="KW-1003">Cell membrane</keyword>